<feature type="compositionally biased region" description="Polar residues" evidence="1">
    <location>
        <begin position="36"/>
        <end position="58"/>
    </location>
</feature>
<feature type="non-terminal residue" evidence="2">
    <location>
        <position position="1"/>
    </location>
</feature>
<comment type="caution">
    <text evidence="2">The sequence shown here is derived from an EMBL/GenBank/DDBJ whole genome shotgun (WGS) entry which is preliminary data.</text>
</comment>
<accession>A0ABQ4XL56</accession>
<reference evidence="2" key="2">
    <citation type="submission" date="2022-01" db="EMBL/GenBank/DDBJ databases">
        <authorList>
            <person name="Yamashiro T."/>
            <person name="Shiraishi A."/>
            <person name="Satake H."/>
            <person name="Nakayama K."/>
        </authorList>
    </citation>
    <scope>NUCLEOTIDE SEQUENCE</scope>
</reference>
<evidence type="ECO:0000313" key="3">
    <source>
        <dbReference type="Proteomes" id="UP001151760"/>
    </source>
</evidence>
<sequence length="86" mass="9178">KKNVKPGPTLDAFDDLDANFAHEVLEKEGSNEEPVNATSNIGVSTTVNISTTSRTEVSTATPMTPPTTTSVFEDEDEDMEQSASTT</sequence>
<gene>
    <name evidence="2" type="ORF">Tco_0680669</name>
</gene>
<dbReference type="Proteomes" id="UP001151760">
    <property type="component" value="Unassembled WGS sequence"/>
</dbReference>
<feature type="region of interest" description="Disordered" evidence="1">
    <location>
        <begin position="27"/>
        <end position="86"/>
    </location>
</feature>
<feature type="compositionally biased region" description="Low complexity" evidence="1">
    <location>
        <begin position="59"/>
        <end position="69"/>
    </location>
</feature>
<evidence type="ECO:0000256" key="1">
    <source>
        <dbReference type="SAM" id="MobiDB-lite"/>
    </source>
</evidence>
<dbReference type="EMBL" id="BQNB010009626">
    <property type="protein sequence ID" value="GJS66105.1"/>
    <property type="molecule type" value="Genomic_DNA"/>
</dbReference>
<keyword evidence="3" id="KW-1185">Reference proteome</keyword>
<evidence type="ECO:0000313" key="2">
    <source>
        <dbReference type="EMBL" id="GJS66105.1"/>
    </source>
</evidence>
<organism evidence="2 3">
    <name type="scientific">Tanacetum coccineum</name>
    <dbReference type="NCBI Taxonomy" id="301880"/>
    <lineage>
        <taxon>Eukaryota</taxon>
        <taxon>Viridiplantae</taxon>
        <taxon>Streptophyta</taxon>
        <taxon>Embryophyta</taxon>
        <taxon>Tracheophyta</taxon>
        <taxon>Spermatophyta</taxon>
        <taxon>Magnoliopsida</taxon>
        <taxon>eudicotyledons</taxon>
        <taxon>Gunneridae</taxon>
        <taxon>Pentapetalae</taxon>
        <taxon>asterids</taxon>
        <taxon>campanulids</taxon>
        <taxon>Asterales</taxon>
        <taxon>Asteraceae</taxon>
        <taxon>Asteroideae</taxon>
        <taxon>Anthemideae</taxon>
        <taxon>Anthemidinae</taxon>
        <taxon>Tanacetum</taxon>
    </lineage>
</organism>
<reference evidence="2" key="1">
    <citation type="journal article" date="2022" name="Int. J. Mol. Sci.">
        <title>Draft Genome of Tanacetum Coccineum: Genomic Comparison of Closely Related Tanacetum-Family Plants.</title>
        <authorList>
            <person name="Yamashiro T."/>
            <person name="Shiraishi A."/>
            <person name="Nakayama K."/>
            <person name="Satake H."/>
        </authorList>
    </citation>
    <scope>NUCLEOTIDE SEQUENCE</scope>
</reference>
<name>A0ABQ4XL56_9ASTR</name>
<proteinExistence type="predicted"/>
<protein>
    <submittedName>
        <fullName evidence="2">Uncharacterized protein</fullName>
    </submittedName>
</protein>